<gene>
    <name evidence="3" type="ORF">GWI33_022592</name>
    <name evidence="2" type="ORF">GWI33_022595</name>
</gene>
<dbReference type="InterPro" id="IPR036047">
    <property type="entry name" value="F-box-like_dom_sf"/>
</dbReference>
<dbReference type="SUPFAM" id="SSF81383">
    <property type="entry name" value="F-box domain"/>
    <property type="match status" value="1"/>
</dbReference>
<dbReference type="Proteomes" id="UP000625711">
    <property type="component" value="Unassembled WGS sequence"/>
</dbReference>
<evidence type="ECO:0000313" key="3">
    <source>
        <dbReference type="EMBL" id="KAF7264704.1"/>
    </source>
</evidence>
<feature type="domain" description="F-box" evidence="1">
    <location>
        <begin position="7"/>
        <end position="53"/>
    </location>
</feature>
<protein>
    <recommendedName>
        <fullName evidence="1">F-box domain-containing protein</fullName>
    </recommendedName>
</protein>
<dbReference type="Pfam" id="PF12937">
    <property type="entry name" value="F-box-like"/>
    <property type="match status" value="1"/>
</dbReference>
<dbReference type="EMBL" id="JAACXV010016247">
    <property type="protein sequence ID" value="KAF7264704.1"/>
    <property type="molecule type" value="Genomic_DNA"/>
</dbReference>
<dbReference type="Gene3D" id="1.20.1280.50">
    <property type="match status" value="1"/>
</dbReference>
<evidence type="ECO:0000313" key="2">
    <source>
        <dbReference type="EMBL" id="KAF7264701.1"/>
    </source>
</evidence>
<proteinExistence type="predicted"/>
<organism evidence="2 4">
    <name type="scientific">Rhynchophorus ferrugineus</name>
    <name type="common">Red palm weevil</name>
    <name type="synonym">Curculio ferrugineus</name>
    <dbReference type="NCBI Taxonomy" id="354439"/>
    <lineage>
        <taxon>Eukaryota</taxon>
        <taxon>Metazoa</taxon>
        <taxon>Ecdysozoa</taxon>
        <taxon>Arthropoda</taxon>
        <taxon>Hexapoda</taxon>
        <taxon>Insecta</taxon>
        <taxon>Pterygota</taxon>
        <taxon>Neoptera</taxon>
        <taxon>Endopterygota</taxon>
        <taxon>Coleoptera</taxon>
        <taxon>Polyphaga</taxon>
        <taxon>Cucujiformia</taxon>
        <taxon>Curculionidae</taxon>
        <taxon>Dryophthorinae</taxon>
        <taxon>Rhynchophorus</taxon>
    </lineage>
</organism>
<dbReference type="InterPro" id="IPR001810">
    <property type="entry name" value="F-box_dom"/>
</dbReference>
<dbReference type="OrthoDB" id="9974792at2759"/>
<keyword evidence="4" id="KW-1185">Reference proteome</keyword>
<accession>A0A834LY92</accession>
<comment type="caution">
    <text evidence="2">The sequence shown here is derived from an EMBL/GenBank/DDBJ whole genome shotgun (WGS) entry which is preliminary data.</text>
</comment>
<evidence type="ECO:0000259" key="1">
    <source>
        <dbReference type="PROSITE" id="PS50181"/>
    </source>
</evidence>
<dbReference type="EMBL" id="JAACXV010016249">
    <property type="protein sequence ID" value="KAF7264701.1"/>
    <property type="molecule type" value="Genomic_DNA"/>
</dbReference>
<name>A0A834LY92_RHYFE</name>
<dbReference type="AlphaFoldDB" id="A0A834LY92"/>
<dbReference type="PROSITE" id="PS50181">
    <property type="entry name" value="FBOX"/>
    <property type="match status" value="1"/>
</dbReference>
<reference evidence="2" key="1">
    <citation type="submission" date="2020-08" db="EMBL/GenBank/DDBJ databases">
        <title>Genome sequencing and assembly of the red palm weevil Rhynchophorus ferrugineus.</title>
        <authorList>
            <person name="Dias G.B."/>
            <person name="Bergman C.M."/>
            <person name="Manee M."/>
        </authorList>
    </citation>
    <scope>NUCLEOTIDE SEQUENCE</scope>
    <source>
        <strain evidence="2">AA-2017</strain>
        <tissue evidence="2">Whole larva</tissue>
    </source>
</reference>
<evidence type="ECO:0000313" key="4">
    <source>
        <dbReference type="Proteomes" id="UP000625711"/>
    </source>
</evidence>
<sequence length="379" mass="45069">MEIGKNYPDWTSLPAVPLGDIFGRLSRRDKLSFTMVCSSWKNAVTCGLFWKKLVVRIDEDFVDSSLIHLTQDFYRYVRMLSIGWAGPVWQQRLKWPELKYRDLTKRVGKFLVILYERSVQVEVLEITNWYDIFYLRKLGYLMLRFIKNQNNLVSITLNNANLYDMNFVNILVSCLRSKSSLRQLHIHYSAGMTQKNFDSWVFTSCTEQFVNITTMTLNFWVFWHFFSKLQVRLVKLTQLDLYLDEGMRIVEKVTFPEIPQKQWELFPILLPNVFVNFILRKSLTDTHIQLTLQKVFPIVSFVWKYKLSKDCSLKACSDCLRLLAEYHRDTLQIVIIVAPDVDELLLLQKIVMLKRRCKKLKCLMFNNLRWTRRPMPVIV</sequence>